<organism evidence="1 2">
    <name type="scientific">Tribolium castaneum</name>
    <name type="common">Red flour beetle</name>
    <dbReference type="NCBI Taxonomy" id="7070"/>
    <lineage>
        <taxon>Eukaryota</taxon>
        <taxon>Metazoa</taxon>
        <taxon>Ecdysozoa</taxon>
        <taxon>Arthropoda</taxon>
        <taxon>Hexapoda</taxon>
        <taxon>Insecta</taxon>
        <taxon>Pterygota</taxon>
        <taxon>Neoptera</taxon>
        <taxon>Endopterygota</taxon>
        <taxon>Coleoptera</taxon>
        <taxon>Polyphaga</taxon>
        <taxon>Cucujiformia</taxon>
        <taxon>Tenebrionidae</taxon>
        <taxon>Tenebrionidae incertae sedis</taxon>
        <taxon>Tribolium</taxon>
    </lineage>
</organism>
<reference evidence="1 2" key="2">
    <citation type="journal article" date="2010" name="Nucleic Acids Res.">
        <title>BeetleBase in 2010: revisions to provide comprehensive genomic information for Tribolium castaneum.</title>
        <authorList>
            <person name="Kim H.S."/>
            <person name="Murphy T."/>
            <person name="Xia J."/>
            <person name="Caragea D."/>
            <person name="Park Y."/>
            <person name="Beeman R.W."/>
            <person name="Lorenzen M.D."/>
            <person name="Butcher S."/>
            <person name="Manak J.R."/>
            <person name="Brown S.J."/>
        </authorList>
    </citation>
    <scope>GENOME REANNOTATION</scope>
    <source>
        <strain evidence="1 2">Georgia GA2</strain>
    </source>
</reference>
<gene>
    <name evidence="1" type="primary">AUGUSTUS-3.0.2_34605</name>
    <name evidence="1" type="ORF">TcasGA2_TC034605</name>
</gene>
<sequence>MKASKTQWHTRQRRSFRNSTRCILLSHLGSRSRRSQIYAHLLAQFTPARFLFVATLAKIPEP</sequence>
<evidence type="ECO:0000313" key="2">
    <source>
        <dbReference type="Proteomes" id="UP000007266"/>
    </source>
</evidence>
<dbReference type="InParanoid" id="A0A139WL54"/>
<protein>
    <submittedName>
        <fullName evidence="1">Uncharacterized protein</fullName>
    </submittedName>
</protein>
<evidence type="ECO:0000313" key="1">
    <source>
        <dbReference type="EMBL" id="KYB28555.1"/>
    </source>
</evidence>
<dbReference type="AlphaFoldDB" id="A0A139WL54"/>
<keyword evidence="2" id="KW-1185">Reference proteome</keyword>
<dbReference type="Proteomes" id="UP000007266">
    <property type="component" value="Linkage group 3"/>
</dbReference>
<name>A0A139WL54_TRICA</name>
<dbReference type="EMBL" id="KQ971323">
    <property type="protein sequence ID" value="KYB28555.1"/>
    <property type="molecule type" value="Genomic_DNA"/>
</dbReference>
<accession>A0A139WL54</accession>
<reference evidence="1 2" key="1">
    <citation type="journal article" date="2008" name="Nature">
        <title>The genome of the model beetle and pest Tribolium castaneum.</title>
        <authorList>
            <consortium name="Tribolium Genome Sequencing Consortium"/>
            <person name="Richards S."/>
            <person name="Gibbs R.A."/>
            <person name="Weinstock G.M."/>
            <person name="Brown S.J."/>
            <person name="Denell R."/>
            <person name="Beeman R.W."/>
            <person name="Gibbs R."/>
            <person name="Beeman R.W."/>
            <person name="Brown S.J."/>
            <person name="Bucher G."/>
            <person name="Friedrich M."/>
            <person name="Grimmelikhuijzen C.J."/>
            <person name="Klingler M."/>
            <person name="Lorenzen M."/>
            <person name="Richards S."/>
            <person name="Roth S."/>
            <person name="Schroder R."/>
            <person name="Tautz D."/>
            <person name="Zdobnov E.M."/>
            <person name="Muzny D."/>
            <person name="Gibbs R.A."/>
            <person name="Weinstock G.M."/>
            <person name="Attaway T."/>
            <person name="Bell S."/>
            <person name="Buhay C.J."/>
            <person name="Chandrabose M.N."/>
            <person name="Chavez D."/>
            <person name="Clerk-Blankenburg K.P."/>
            <person name="Cree A."/>
            <person name="Dao M."/>
            <person name="Davis C."/>
            <person name="Chacko J."/>
            <person name="Dinh H."/>
            <person name="Dugan-Rocha S."/>
            <person name="Fowler G."/>
            <person name="Garner T.T."/>
            <person name="Garnes J."/>
            <person name="Gnirke A."/>
            <person name="Hawes A."/>
            <person name="Hernandez J."/>
            <person name="Hines S."/>
            <person name="Holder M."/>
            <person name="Hume J."/>
            <person name="Jhangiani S.N."/>
            <person name="Joshi V."/>
            <person name="Khan Z.M."/>
            <person name="Jackson L."/>
            <person name="Kovar C."/>
            <person name="Kowis A."/>
            <person name="Lee S."/>
            <person name="Lewis L.R."/>
            <person name="Margolis J."/>
            <person name="Morgan M."/>
            <person name="Nazareth L.V."/>
            <person name="Nguyen N."/>
            <person name="Okwuonu G."/>
            <person name="Parker D."/>
            <person name="Richards S."/>
            <person name="Ruiz S.J."/>
            <person name="Santibanez J."/>
            <person name="Savard J."/>
            <person name="Scherer S.E."/>
            <person name="Schneider B."/>
            <person name="Sodergren E."/>
            <person name="Tautz D."/>
            <person name="Vattahil S."/>
            <person name="Villasana D."/>
            <person name="White C.S."/>
            <person name="Wright R."/>
            <person name="Park Y."/>
            <person name="Beeman R.W."/>
            <person name="Lord J."/>
            <person name="Oppert B."/>
            <person name="Lorenzen M."/>
            <person name="Brown S."/>
            <person name="Wang L."/>
            <person name="Savard J."/>
            <person name="Tautz D."/>
            <person name="Richards S."/>
            <person name="Weinstock G."/>
            <person name="Gibbs R.A."/>
            <person name="Liu Y."/>
            <person name="Worley K."/>
            <person name="Weinstock G."/>
            <person name="Elsik C.G."/>
            <person name="Reese J.T."/>
            <person name="Elhaik E."/>
            <person name="Landan G."/>
            <person name="Graur D."/>
            <person name="Arensburger P."/>
            <person name="Atkinson P."/>
            <person name="Beeman R.W."/>
            <person name="Beidler J."/>
            <person name="Brown S.J."/>
            <person name="Demuth J.P."/>
            <person name="Drury D.W."/>
            <person name="Du Y.Z."/>
            <person name="Fujiwara H."/>
            <person name="Lorenzen M."/>
            <person name="Maselli V."/>
            <person name="Osanai M."/>
            <person name="Park Y."/>
            <person name="Robertson H.M."/>
            <person name="Tu Z."/>
            <person name="Wang J.J."/>
            <person name="Wang S."/>
            <person name="Richards S."/>
            <person name="Song H."/>
            <person name="Zhang L."/>
            <person name="Sodergren E."/>
            <person name="Werner D."/>
            <person name="Stanke M."/>
            <person name="Morgenstern B."/>
            <person name="Solovyev V."/>
            <person name="Kosarev P."/>
            <person name="Brown G."/>
            <person name="Chen H.C."/>
            <person name="Ermolaeva O."/>
            <person name="Hlavina W."/>
            <person name="Kapustin Y."/>
            <person name="Kiryutin B."/>
            <person name="Kitts P."/>
            <person name="Maglott D."/>
            <person name="Pruitt K."/>
            <person name="Sapojnikov V."/>
            <person name="Souvorov A."/>
            <person name="Mackey A.J."/>
            <person name="Waterhouse R.M."/>
            <person name="Wyder S."/>
            <person name="Zdobnov E.M."/>
            <person name="Zdobnov E.M."/>
            <person name="Wyder S."/>
            <person name="Kriventseva E.V."/>
            <person name="Kadowaki T."/>
            <person name="Bork P."/>
            <person name="Aranda M."/>
            <person name="Bao R."/>
            <person name="Beermann A."/>
            <person name="Berns N."/>
            <person name="Bolognesi R."/>
            <person name="Bonneton F."/>
            <person name="Bopp D."/>
            <person name="Brown S.J."/>
            <person name="Bucher G."/>
            <person name="Butts T."/>
            <person name="Chaumot A."/>
            <person name="Denell R.E."/>
            <person name="Ferrier D.E."/>
            <person name="Friedrich M."/>
            <person name="Gordon C.M."/>
            <person name="Jindra M."/>
            <person name="Klingler M."/>
            <person name="Lan Q."/>
            <person name="Lattorff H.M."/>
            <person name="Laudet V."/>
            <person name="von Levetsow C."/>
            <person name="Liu Z."/>
            <person name="Lutz R."/>
            <person name="Lynch J.A."/>
            <person name="da Fonseca R.N."/>
            <person name="Posnien N."/>
            <person name="Reuter R."/>
            <person name="Roth S."/>
            <person name="Savard J."/>
            <person name="Schinko J.B."/>
            <person name="Schmitt C."/>
            <person name="Schoppmeier M."/>
            <person name="Schroder R."/>
            <person name="Shippy T.D."/>
            <person name="Simonnet F."/>
            <person name="Marques-Souza H."/>
            <person name="Tautz D."/>
            <person name="Tomoyasu Y."/>
            <person name="Trauner J."/>
            <person name="Van der Zee M."/>
            <person name="Vervoort M."/>
            <person name="Wittkopp N."/>
            <person name="Wimmer E.A."/>
            <person name="Yang X."/>
            <person name="Jones A.K."/>
            <person name="Sattelle D.B."/>
            <person name="Ebert P.R."/>
            <person name="Nelson D."/>
            <person name="Scott J.G."/>
            <person name="Beeman R.W."/>
            <person name="Muthukrishnan S."/>
            <person name="Kramer K.J."/>
            <person name="Arakane Y."/>
            <person name="Beeman R.W."/>
            <person name="Zhu Q."/>
            <person name="Hogenkamp D."/>
            <person name="Dixit R."/>
            <person name="Oppert B."/>
            <person name="Jiang H."/>
            <person name="Zou Z."/>
            <person name="Marshall J."/>
            <person name="Elpidina E."/>
            <person name="Vinokurov K."/>
            <person name="Oppert C."/>
            <person name="Zou Z."/>
            <person name="Evans J."/>
            <person name="Lu Z."/>
            <person name="Zhao P."/>
            <person name="Sumathipala N."/>
            <person name="Altincicek B."/>
            <person name="Vilcinskas A."/>
            <person name="Williams M."/>
            <person name="Hultmark D."/>
            <person name="Hetru C."/>
            <person name="Jiang H."/>
            <person name="Grimmelikhuijzen C.J."/>
            <person name="Hauser F."/>
            <person name="Cazzamali G."/>
            <person name="Williamson M."/>
            <person name="Park Y."/>
            <person name="Li B."/>
            <person name="Tanaka Y."/>
            <person name="Predel R."/>
            <person name="Neupert S."/>
            <person name="Schachtner J."/>
            <person name="Verleyen P."/>
            <person name="Raible F."/>
            <person name="Bork P."/>
            <person name="Friedrich M."/>
            <person name="Walden K.K."/>
            <person name="Robertson H.M."/>
            <person name="Angeli S."/>
            <person name="Foret S."/>
            <person name="Bucher G."/>
            <person name="Schuetz S."/>
            <person name="Maleszka R."/>
            <person name="Wimmer E.A."/>
            <person name="Beeman R.W."/>
            <person name="Lorenzen M."/>
            <person name="Tomoyasu Y."/>
            <person name="Miller S.C."/>
            <person name="Grossmann D."/>
            <person name="Bucher G."/>
        </authorList>
    </citation>
    <scope>NUCLEOTIDE SEQUENCE [LARGE SCALE GENOMIC DNA]</scope>
    <source>
        <strain evidence="1 2">Georgia GA2</strain>
    </source>
</reference>
<proteinExistence type="predicted"/>